<keyword evidence="4" id="KW-0238">DNA-binding</keyword>
<feature type="domain" description="Calmodulin binding protein central" evidence="10">
    <location>
        <begin position="230"/>
        <end position="296"/>
    </location>
</feature>
<organism evidence="12 13">
    <name type="scientific">Vicia faba</name>
    <name type="common">Broad bean</name>
    <name type="synonym">Faba vulgaris</name>
    <dbReference type="NCBI Taxonomy" id="3906"/>
    <lineage>
        <taxon>Eukaryota</taxon>
        <taxon>Viridiplantae</taxon>
        <taxon>Streptophyta</taxon>
        <taxon>Embryophyta</taxon>
        <taxon>Tracheophyta</taxon>
        <taxon>Spermatophyta</taxon>
        <taxon>Magnoliopsida</taxon>
        <taxon>eudicotyledons</taxon>
        <taxon>Gunneridae</taxon>
        <taxon>Pentapetalae</taxon>
        <taxon>rosids</taxon>
        <taxon>fabids</taxon>
        <taxon>Fabales</taxon>
        <taxon>Fabaceae</taxon>
        <taxon>Papilionoideae</taxon>
        <taxon>50 kb inversion clade</taxon>
        <taxon>NPAAA clade</taxon>
        <taxon>Hologalegina</taxon>
        <taxon>IRL clade</taxon>
        <taxon>Fabeae</taxon>
        <taxon>Vicia</taxon>
    </lineage>
</organism>
<dbReference type="GO" id="GO:0005634">
    <property type="term" value="C:nucleus"/>
    <property type="evidence" value="ECO:0007669"/>
    <property type="project" value="UniProtKB-SubCell"/>
</dbReference>
<keyword evidence="6" id="KW-0804">Transcription</keyword>
<dbReference type="GO" id="GO:0080142">
    <property type="term" value="P:regulation of salicylic acid biosynthetic process"/>
    <property type="evidence" value="ECO:0007669"/>
    <property type="project" value="TreeGrafter"/>
</dbReference>
<feature type="domain" description="Calmodulin binding protein C-terminal" evidence="11">
    <location>
        <begin position="301"/>
        <end position="360"/>
    </location>
</feature>
<dbReference type="InterPro" id="IPR046831">
    <property type="entry name" value="Calmodulin_bind_N"/>
</dbReference>
<dbReference type="AlphaFoldDB" id="A0AAV0ZBB9"/>
<evidence type="ECO:0000256" key="3">
    <source>
        <dbReference type="ARBA" id="ARBA00023015"/>
    </source>
</evidence>
<accession>A0AAV0ZBB9</accession>
<dbReference type="Pfam" id="PF20451">
    <property type="entry name" value="Calmod_bind_M"/>
    <property type="match status" value="1"/>
</dbReference>
<evidence type="ECO:0000259" key="10">
    <source>
        <dbReference type="Pfam" id="PF20451"/>
    </source>
</evidence>
<dbReference type="InterPro" id="IPR046829">
    <property type="entry name" value="Calmod_bind_C"/>
</dbReference>
<gene>
    <name evidence="12" type="ORF">VFH_I163760</name>
</gene>
<reference evidence="12 13" key="1">
    <citation type="submission" date="2023-01" db="EMBL/GenBank/DDBJ databases">
        <authorList>
            <person name="Kreplak J."/>
        </authorList>
    </citation>
    <scope>NUCLEOTIDE SEQUENCE [LARGE SCALE GENOMIC DNA]</scope>
</reference>
<dbReference type="PANTHER" id="PTHR31713">
    <property type="entry name" value="OS02G0177800 PROTEIN"/>
    <property type="match status" value="1"/>
</dbReference>
<evidence type="ECO:0000256" key="5">
    <source>
        <dbReference type="ARBA" id="ARBA00023159"/>
    </source>
</evidence>
<evidence type="ECO:0000256" key="6">
    <source>
        <dbReference type="ARBA" id="ARBA00023163"/>
    </source>
</evidence>
<dbReference type="PANTHER" id="PTHR31713:SF75">
    <property type="entry name" value="CALMODULIN-BINDING-LIKE PROTEIN"/>
    <property type="match status" value="1"/>
</dbReference>
<evidence type="ECO:0000256" key="1">
    <source>
        <dbReference type="ARBA" id="ARBA00004123"/>
    </source>
</evidence>
<dbReference type="GO" id="GO:0005516">
    <property type="term" value="F:calmodulin binding"/>
    <property type="evidence" value="ECO:0007669"/>
    <property type="project" value="InterPro"/>
</dbReference>
<evidence type="ECO:0000256" key="8">
    <source>
        <dbReference type="SAM" id="MobiDB-lite"/>
    </source>
</evidence>
<evidence type="ECO:0000256" key="7">
    <source>
        <dbReference type="ARBA" id="ARBA00023242"/>
    </source>
</evidence>
<feature type="region of interest" description="Disordered" evidence="8">
    <location>
        <begin position="439"/>
        <end position="458"/>
    </location>
</feature>
<dbReference type="Pfam" id="PF07887">
    <property type="entry name" value="Calmodulin_bind"/>
    <property type="match status" value="1"/>
</dbReference>
<evidence type="ECO:0000313" key="13">
    <source>
        <dbReference type="Proteomes" id="UP001157006"/>
    </source>
</evidence>
<name>A0AAV0ZBB9_VICFA</name>
<keyword evidence="7" id="KW-0539">Nucleus</keyword>
<dbReference type="EMBL" id="OX451735">
    <property type="protein sequence ID" value="CAI8594889.1"/>
    <property type="molecule type" value="Genomic_DNA"/>
</dbReference>
<dbReference type="Proteomes" id="UP001157006">
    <property type="component" value="Chromosome 1S"/>
</dbReference>
<dbReference type="Pfam" id="PF20452">
    <property type="entry name" value="Calmod_bind_C"/>
    <property type="match status" value="1"/>
</dbReference>
<keyword evidence="5" id="KW-0010">Activator</keyword>
<comment type="subcellular location">
    <subcellularLocation>
        <location evidence="1">Nucleus</location>
    </subcellularLocation>
</comment>
<proteinExistence type="inferred from homology"/>
<evidence type="ECO:0000259" key="11">
    <source>
        <dbReference type="Pfam" id="PF20452"/>
    </source>
</evidence>
<comment type="similarity">
    <text evidence="2">Belongs to the plant ACBP60 protein family.</text>
</comment>
<dbReference type="InterPro" id="IPR012416">
    <property type="entry name" value="CBP60"/>
</dbReference>
<evidence type="ECO:0000259" key="9">
    <source>
        <dbReference type="Pfam" id="PF07887"/>
    </source>
</evidence>
<keyword evidence="13" id="KW-1185">Reference proteome</keyword>
<evidence type="ECO:0000256" key="4">
    <source>
        <dbReference type="ARBA" id="ARBA00023125"/>
    </source>
</evidence>
<evidence type="ECO:0008006" key="14">
    <source>
        <dbReference type="Google" id="ProtNLM"/>
    </source>
</evidence>
<dbReference type="GO" id="GO:0003700">
    <property type="term" value="F:DNA-binding transcription factor activity"/>
    <property type="evidence" value="ECO:0007669"/>
    <property type="project" value="TreeGrafter"/>
</dbReference>
<protein>
    <recommendedName>
        <fullName evidence="14">Protein SAR DEFICIENT 1</fullName>
    </recommendedName>
</protein>
<evidence type="ECO:0000313" key="12">
    <source>
        <dbReference type="EMBL" id="CAI8594889.1"/>
    </source>
</evidence>
<keyword evidence="3" id="KW-0805">Transcription regulation</keyword>
<evidence type="ECO:0000256" key="2">
    <source>
        <dbReference type="ARBA" id="ARBA00007214"/>
    </source>
</evidence>
<dbReference type="GO" id="GO:0043565">
    <property type="term" value="F:sequence-specific DNA binding"/>
    <property type="evidence" value="ECO:0007669"/>
    <property type="project" value="TreeGrafter"/>
</dbReference>
<dbReference type="InterPro" id="IPR046830">
    <property type="entry name" value="Calmod_bind_M"/>
</dbReference>
<sequence>MKPTLASVIEKAVKMENMQKLLAALEPFLQRVVSEEVDKTIRKCFPCSINRSPSLRIQTPNHQQSTLQLSFNKKVPLTIFTGSRILDIEGNPMNIILVEKTNNNQIVQTSLPYPIKLEIVVLDGDFPLEEKEDWSSEEFNRKIVKERSGKRPLLSGEMNLTMRDGVAVIGDIDFTDNSSWIKSRKFRVAVKVKVIPHGNNQSVRIQEAMTDAFVVKDHRGELYKKHYPPMLDDDLWRLEKIGKGGAFHTRMTSEGIKTVQDFLKLAVIDSEKLRKILGVGMSDRMWEVTLKHAMTCDMGSKIYIYRQPQVVIYLNPICKLIKANINGHEFSTTGFSQINKSYIDKLVKEAYTKWDELEEIDVVLNDNIALLTQDDQIGNHYPNNNQASVVTTLHQNIASYVPSNKVQMGASEWSLNQGYATTSFTNDLSYDFSCLQSDGEITPSSSSLSDFDGVTRHL</sequence>
<feature type="domain" description="Calmodulin binding protein-like N-terminal" evidence="9">
    <location>
        <begin position="67"/>
        <end position="218"/>
    </location>
</feature>